<evidence type="ECO:0008006" key="2">
    <source>
        <dbReference type="Google" id="ProtNLM"/>
    </source>
</evidence>
<evidence type="ECO:0000313" key="1">
    <source>
        <dbReference type="EMBL" id="XBV47609.1"/>
    </source>
</evidence>
<organism evidence="1">
    <name type="scientific">Pantoea sp. BJ2</name>
    <dbReference type="NCBI Taxonomy" id="3141322"/>
    <lineage>
        <taxon>Bacteria</taxon>
        <taxon>Pseudomonadati</taxon>
        <taxon>Pseudomonadota</taxon>
        <taxon>Gammaproteobacteria</taxon>
        <taxon>Enterobacterales</taxon>
        <taxon>Erwiniaceae</taxon>
        <taxon>Pantoea</taxon>
    </lineage>
</organism>
<name>A0AAU7U428_9GAMM</name>
<dbReference type="AlphaFoldDB" id="A0AAU7U428"/>
<proteinExistence type="predicted"/>
<sequence>MHYKNAVNTESAGFAKMCVGVHHFDESMLIGHDILGAFNELNEDKDEISTDAKVTMYDHYMEINECLMDMDCTFFQQVMSSGALPVELLSSARIYYLDISYFHFFQRHIYNGEFKCGDNISSLATKNIRSKEQLIYIRNQLHPSLRDCFMILTIATMHYTLTGIFYEYFEGNGFYPSEIFYLRCVSDMESGLIPFMLELSSAMLAYYDDDKRRVMFSALRYYMYTVLTMHENLSFLSNSRQKIHSDSMPHCFFNKLKGILKLDEILTKFKADALL</sequence>
<keyword evidence="1" id="KW-0614">Plasmid</keyword>
<dbReference type="RefSeq" id="WP_350262655.1">
    <property type="nucleotide sequence ID" value="NZ_CP158294.1"/>
</dbReference>
<protein>
    <recommendedName>
        <fullName evidence="2">NR LBD domain-containing protein</fullName>
    </recommendedName>
</protein>
<geneLocation type="plasmid" evidence="1">
    <name>plasmindB</name>
</geneLocation>
<gene>
    <name evidence="1" type="ORF">AAF463_23455</name>
</gene>
<dbReference type="EMBL" id="CP158294">
    <property type="protein sequence ID" value="XBV47609.1"/>
    <property type="molecule type" value="Genomic_DNA"/>
</dbReference>
<reference evidence="1" key="1">
    <citation type="submission" date="2024-06" db="EMBL/GenBank/DDBJ databases">
        <title>Multiomics insights into the TNT degradation mechanism by Pantoea sp. BJ2 isolated from an ammunition destruction site.</title>
        <authorList>
            <person name="Luo J."/>
        </authorList>
    </citation>
    <scope>NUCLEOTIDE SEQUENCE</scope>
    <source>
        <strain evidence="1">BJ2</strain>
        <plasmid evidence="1">plasmindB</plasmid>
    </source>
</reference>
<accession>A0AAU7U428</accession>